<evidence type="ECO:0000313" key="2">
    <source>
        <dbReference type="Proteomes" id="UP001157125"/>
    </source>
</evidence>
<dbReference type="SUPFAM" id="SSF51658">
    <property type="entry name" value="Xylose isomerase-like"/>
    <property type="match status" value="1"/>
</dbReference>
<protein>
    <recommendedName>
        <fullName evidence="3">Sugar phosphate isomerase/epimerase</fullName>
    </recommendedName>
</protein>
<name>A0ABQ6IFU0_9MICO</name>
<evidence type="ECO:0008006" key="3">
    <source>
        <dbReference type="Google" id="ProtNLM"/>
    </source>
</evidence>
<gene>
    <name evidence="1" type="ORF">GCM10025876_29470</name>
</gene>
<accession>A0ABQ6IFU0</accession>
<keyword evidence="2" id="KW-1185">Reference proteome</keyword>
<sequence length="85" mass="9016">MAGVDSRSLVAEHRDRIGLLHVKDMGPEGEIATVGEGTIDFPAIFAAAGDAVHWYAVERDPIDDPGYDPFGPSAAGLAYLQSVDF</sequence>
<organism evidence="1 2">
    <name type="scientific">Demequina litorisediminis</name>
    <dbReference type="NCBI Taxonomy" id="1849022"/>
    <lineage>
        <taxon>Bacteria</taxon>
        <taxon>Bacillati</taxon>
        <taxon>Actinomycetota</taxon>
        <taxon>Actinomycetes</taxon>
        <taxon>Micrococcales</taxon>
        <taxon>Demequinaceae</taxon>
        <taxon>Demequina</taxon>
    </lineage>
</organism>
<dbReference type="Proteomes" id="UP001157125">
    <property type="component" value="Unassembled WGS sequence"/>
</dbReference>
<comment type="caution">
    <text evidence="1">The sequence shown here is derived from an EMBL/GenBank/DDBJ whole genome shotgun (WGS) entry which is preliminary data.</text>
</comment>
<dbReference type="InterPro" id="IPR036237">
    <property type="entry name" value="Xyl_isomerase-like_sf"/>
</dbReference>
<dbReference type="EMBL" id="BSUN01000001">
    <property type="protein sequence ID" value="GMA36743.1"/>
    <property type="molecule type" value="Genomic_DNA"/>
</dbReference>
<proteinExistence type="predicted"/>
<evidence type="ECO:0000313" key="1">
    <source>
        <dbReference type="EMBL" id="GMA36743.1"/>
    </source>
</evidence>
<dbReference type="RefSeq" id="WP_284328730.1">
    <property type="nucleotide sequence ID" value="NZ_BSUN01000001.1"/>
</dbReference>
<dbReference type="Gene3D" id="3.20.20.150">
    <property type="entry name" value="Divalent-metal-dependent TIM barrel enzymes"/>
    <property type="match status" value="1"/>
</dbReference>
<reference evidence="2" key="1">
    <citation type="journal article" date="2019" name="Int. J. Syst. Evol. Microbiol.">
        <title>The Global Catalogue of Microorganisms (GCM) 10K type strain sequencing project: providing services to taxonomists for standard genome sequencing and annotation.</title>
        <authorList>
            <consortium name="The Broad Institute Genomics Platform"/>
            <consortium name="The Broad Institute Genome Sequencing Center for Infectious Disease"/>
            <person name="Wu L."/>
            <person name="Ma J."/>
        </authorList>
    </citation>
    <scope>NUCLEOTIDE SEQUENCE [LARGE SCALE GENOMIC DNA]</scope>
    <source>
        <strain evidence="2">NBRC 112299</strain>
    </source>
</reference>